<dbReference type="GO" id="GO:0003779">
    <property type="term" value="F:actin binding"/>
    <property type="evidence" value="ECO:0007669"/>
    <property type="project" value="UniProtKB-UniRule"/>
</dbReference>
<dbReference type="AlphaFoldDB" id="A0A068YNZ9"/>
<keyword evidence="2" id="KW-0009">Actin-binding</keyword>
<sequence length="500" mass="54481">MPLPRYTIQPTHISRVHMPEKLDNELEYVSNETLCNLMHQMASVASVASEIFEELTTDLITISARLNRIEERVSNVTTTLKSLPTSEEFLSVGLQHLTAPLSGVREQELDSQVLHRSTKPRCMQAQYEAAEPPPPLHVMDALRDDGKTTARLYSDPRFFFDLWRKEMLEDAFDGTGGPGGAKGGKKVVKKKRPKPKSKPSSTLGVIDYPPLQQQFLPQHEQKTLQSQLQQQLEQQETQPQQKPFPVTLPSSMPSEGSNVAASSEYGEPEETLTHPSEWIAGTARPTPPFPYYRGGSDGDLMASSCESPPPPPPPPPPLMDLSVSSLGGASGSGCGNRALSVEPIHNLPPYAPSLSPQLDGSGDALNVSADLLPPPPPPAVMTNSSDNLLSTSFHADHPPPPPPPPPPPLPPSSTTGEFPPKPVLPGPPRDLLSDIRAGGFQLRKVSERQLPARADVKYSTTSRICDVSAIFEMVSRRRQCLENTSEDDDDKTSDSCGWED</sequence>
<feature type="compositionally biased region" description="Polar residues" evidence="3">
    <location>
        <begin position="248"/>
        <end position="261"/>
    </location>
</feature>
<dbReference type="eggNOG" id="KOG1830">
    <property type="taxonomic scope" value="Eukaryota"/>
</dbReference>
<dbReference type="Gene3D" id="6.10.280.150">
    <property type="match status" value="2"/>
</dbReference>
<dbReference type="Proteomes" id="UP000017246">
    <property type="component" value="Unassembled WGS sequence"/>
</dbReference>
<dbReference type="PROSITE" id="PS51082">
    <property type="entry name" value="WH2"/>
    <property type="match status" value="1"/>
</dbReference>
<name>A0A068YNZ9_ECHMU</name>
<feature type="compositionally biased region" description="Acidic residues" evidence="3">
    <location>
        <begin position="484"/>
        <end position="500"/>
    </location>
</feature>
<dbReference type="InterPro" id="IPR003124">
    <property type="entry name" value="WH2_dom"/>
</dbReference>
<keyword evidence="2" id="KW-0963">Cytoplasm</keyword>
<keyword evidence="2" id="KW-0206">Cytoskeleton</keyword>
<dbReference type="OrthoDB" id="1060785at2759"/>
<feature type="compositionally biased region" description="Pro residues" evidence="3">
    <location>
        <begin position="419"/>
        <end position="428"/>
    </location>
</feature>
<dbReference type="OMA" id="PDMAYND"/>
<evidence type="ECO:0000259" key="4">
    <source>
        <dbReference type="PROSITE" id="PS51082"/>
    </source>
</evidence>
<feature type="region of interest" description="Disordered" evidence="3">
    <location>
        <begin position="480"/>
        <end position="500"/>
    </location>
</feature>
<dbReference type="GO" id="GO:0005856">
    <property type="term" value="C:cytoskeleton"/>
    <property type="evidence" value="ECO:0007669"/>
    <property type="project" value="UniProtKB-SubCell"/>
</dbReference>
<evidence type="ECO:0000256" key="1">
    <source>
        <dbReference type="ARBA" id="ARBA00006993"/>
    </source>
</evidence>
<gene>
    <name evidence="5" type="ORF">EmuJ_001155500</name>
</gene>
<reference evidence="5" key="2">
    <citation type="submission" date="2015-11" db="EMBL/GenBank/DDBJ databases">
        <authorList>
            <person name="Zhang Y."/>
            <person name="Guo Z."/>
        </authorList>
    </citation>
    <scope>NUCLEOTIDE SEQUENCE</scope>
</reference>
<protein>
    <recommendedName>
        <fullName evidence="2">Wiskott-Aldrich syndrome protein family member</fullName>
        <shortName evidence="2">WASP family protein member</shortName>
    </recommendedName>
</protein>
<dbReference type="GO" id="GO:0034237">
    <property type="term" value="F:protein kinase A regulatory subunit binding"/>
    <property type="evidence" value="ECO:0007669"/>
    <property type="project" value="TreeGrafter"/>
</dbReference>
<feature type="compositionally biased region" description="Pro residues" evidence="3">
    <location>
        <begin position="398"/>
        <end position="411"/>
    </location>
</feature>
<feature type="compositionally biased region" description="Basic residues" evidence="3">
    <location>
        <begin position="183"/>
        <end position="197"/>
    </location>
</feature>
<comment type="similarity">
    <text evidence="1 2">Belongs to the SCAR/WAVE family.</text>
</comment>
<feature type="compositionally biased region" description="Polar residues" evidence="3">
    <location>
        <begin position="381"/>
        <end position="393"/>
    </location>
</feature>
<feature type="region of interest" description="Disordered" evidence="3">
    <location>
        <begin position="170"/>
        <end position="207"/>
    </location>
</feature>
<evidence type="ECO:0000313" key="5">
    <source>
        <dbReference type="EMBL" id="CDS43754.1"/>
    </source>
</evidence>
<feature type="domain" description="WH2" evidence="4">
    <location>
        <begin position="427"/>
        <end position="445"/>
    </location>
</feature>
<feature type="region of interest" description="Disordered" evidence="3">
    <location>
        <begin position="219"/>
        <end position="434"/>
    </location>
</feature>
<dbReference type="EMBL" id="LN902845">
    <property type="protein sequence ID" value="CDS43754.1"/>
    <property type="molecule type" value="Genomic_DNA"/>
</dbReference>
<dbReference type="GO" id="GO:0030036">
    <property type="term" value="P:actin cytoskeleton organization"/>
    <property type="evidence" value="ECO:0007669"/>
    <property type="project" value="UniProtKB-UniRule"/>
</dbReference>
<comment type="function">
    <text evidence="2">Downstream effector molecule involved in the transmission of signals from tyrosine kinase receptors and small GTPases to the actin cytoskeleton. Promotes formation of actin filaments. Part of the WAVE complex that regulates lamellipodia formation. The WAVE complex regulates actin filament reorganization via its interaction with the Arp2/3 complex.</text>
</comment>
<dbReference type="PANTHER" id="PTHR12902:SF1">
    <property type="entry name" value="WISKOTT-ALDRICH SYNDROME PROTEIN FAMILY MEMBER"/>
    <property type="match status" value="1"/>
</dbReference>
<comment type="subcellular location">
    <subcellularLocation>
        <location evidence="2">Cytoplasm</location>
        <location evidence="2">Cytoskeleton</location>
    </subcellularLocation>
</comment>
<organism evidence="5 6">
    <name type="scientific">Echinococcus multilocularis</name>
    <name type="common">Fox tapeworm</name>
    <dbReference type="NCBI Taxonomy" id="6211"/>
    <lineage>
        <taxon>Eukaryota</taxon>
        <taxon>Metazoa</taxon>
        <taxon>Spiralia</taxon>
        <taxon>Lophotrochozoa</taxon>
        <taxon>Platyhelminthes</taxon>
        <taxon>Cestoda</taxon>
        <taxon>Eucestoda</taxon>
        <taxon>Cyclophyllidea</taxon>
        <taxon>Taeniidae</taxon>
        <taxon>Echinococcus</taxon>
    </lineage>
</organism>
<feature type="compositionally biased region" description="Pro residues" evidence="3">
    <location>
        <begin position="307"/>
        <end position="318"/>
    </location>
</feature>
<dbReference type="STRING" id="6211.A0A068YNZ9"/>
<dbReference type="Gene3D" id="1.20.5.340">
    <property type="match status" value="1"/>
</dbReference>
<evidence type="ECO:0000256" key="3">
    <source>
        <dbReference type="SAM" id="MobiDB-lite"/>
    </source>
</evidence>
<reference evidence="5" key="1">
    <citation type="journal article" date="2013" name="Nature">
        <title>The genomes of four tapeworm species reveal adaptations to parasitism.</title>
        <authorList>
            <person name="Tsai I.J."/>
            <person name="Zarowiecki M."/>
            <person name="Holroyd N."/>
            <person name="Garciarrubio A."/>
            <person name="Sanchez-Flores A."/>
            <person name="Brooks K.L."/>
            <person name="Tracey A."/>
            <person name="Bobes R.J."/>
            <person name="Fragoso G."/>
            <person name="Sciutto E."/>
            <person name="Aslett M."/>
            <person name="Beasley H."/>
            <person name="Bennett H.M."/>
            <person name="Cai J."/>
            <person name="Camicia F."/>
            <person name="Clark R."/>
            <person name="Cucher M."/>
            <person name="De Silva N."/>
            <person name="Day T.A."/>
            <person name="Deplazes P."/>
            <person name="Estrada K."/>
            <person name="Fernandez C."/>
            <person name="Holland P.W."/>
            <person name="Hou J."/>
            <person name="Hu S."/>
            <person name="Huckvale T."/>
            <person name="Hung S.S."/>
            <person name="Kamenetzky L."/>
            <person name="Keane J.A."/>
            <person name="Kiss F."/>
            <person name="Koziol U."/>
            <person name="Lambert O."/>
            <person name="Liu K."/>
            <person name="Luo X."/>
            <person name="Luo Y."/>
            <person name="Macchiaroli N."/>
            <person name="Nichol S."/>
            <person name="Paps J."/>
            <person name="Parkinson J."/>
            <person name="Pouchkina-Stantcheva N."/>
            <person name="Riddiford N."/>
            <person name="Rosenzvit M."/>
            <person name="Salinas G."/>
            <person name="Wasmuth J.D."/>
            <person name="Zamanian M."/>
            <person name="Zheng Y."/>
            <person name="Cai X."/>
            <person name="Soberon X."/>
            <person name="Olson P.D."/>
            <person name="Laclette J.P."/>
            <person name="Brehm K."/>
            <person name="Berriman M."/>
            <person name="Garciarrubio A."/>
            <person name="Bobes R.J."/>
            <person name="Fragoso G."/>
            <person name="Sanchez-Flores A."/>
            <person name="Estrada K."/>
            <person name="Cevallos M.A."/>
            <person name="Morett E."/>
            <person name="Gonzalez V."/>
            <person name="Portillo T."/>
            <person name="Ochoa-Leyva A."/>
            <person name="Jose M.V."/>
            <person name="Sciutto E."/>
            <person name="Landa A."/>
            <person name="Jimenez L."/>
            <person name="Valdes V."/>
            <person name="Carrero J.C."/>
            <person name="Larralde C."/>
            <person name="Morales-Montor J."/>
            <person name="Limon-Lason J."/>
            <person name="Soberon X."/>
            <person name="Laclette J.P."/>
        </authorList>
    </citation>
    <scope>NUCLEOTIDE SEQUENCE [LARGE SCALE GENOMIC DNA]</scope>
</reference>
<comment type="subunit">
    <text evidence="2">Binds actin and the Arp2/3 complex.</text>
</comment>
<proteinExistence type="inferred from homology"/>
<evidence type="ECO:0000256" key="2">
    <source>
        <dbReference type="RuleBase" id="RU367034"/>
    </source>
</evidence>
<accession>A0A068YNZ9</accession>
<dbReference type="GO" id="GO:2000601">
    <property type="term" value="P:positive regulation of Arp2/3 complex-mediated actin nucleation"/>
    <property type="evidence" value="ECO:0007669"/>
    <property type="project" value="TreeGrafter"/>
</dbReference>
<dbReference type="InterPro" id="IPR028288">
    <property type="entry name" value="SCAR/WAVE_fam"/>
</dbReference>
<feature type="compositionally biased region" description="Low complexity" evidence="3">
    <location>
        <begin position="223"/>
        <end position="243"/>
    </location>
</feature>
<dbReference type="PANTHER" id="PTHR12902">
    <property type="entry name" value="WASP-1"/>
    <property type="match status" value="1"/>
</dbReference>
<keyword evidence="6" id="KW-1185">Reference proteome</keyword>
<evidence type="ECO:0000313" key="6">
    <source>
        <dbReference type="Proteomes" id="UP000017246"/>
    </source>
</evidence>
<dbReference type="GO" id="GO:0071933">
    <property type="term" value="F:Arp2/3 complex binding"/>
    <property type="evidence" value="ECO:0007669"/>
    <property type="project" value="TreeGrafter"/>
</dbReference>